<dbReference type="InterPro" id="IPR036111">
    <property type="entry name" value="Mal/L-sulfo/L-lacto_DH-like_sf"/>
</dbReference>
<dbReference type="InterPro" id="IPR043143">
    <property type="entry name" value="Mal/L-sulf/L-lact_DH-like_NADP"/>
</dbReference>
<dbReference type="GO" id="GO:0016491">
    <property type="term" value="F:oxidoreductase activity"/>
    <property type="evidence" value="ECO:0007669"/>
    <property type="project" value="UniProtKB-KW"/>
</dbReference>
<comment type="similarity">
    <text evidence="1">Belongs to the LDH2/MDH2 oxidoreductase family.</text>
</comment>
<gene>
    <name evidence="3" type="primary">hcxB</name>
    <name evidence="3" type="ORF">PS723_03086</name>
</gene>
<dbReference type="AlphaFoldDB" id="A0A5E7CNY3"/>
<accession>A0A5E7CNY3</accession>
<dbReference type="InterPro" id="IPR043144">
    <property type="entry name" value="Mal/L-sulf/L-lact_DH-like_ah"/>
</dbReference>
<dbReference type="SUPFAM" id="SSF89733">
    <property type="entry name" value="L-sulfolactate dehydrogenase-like"/>
    <property type="match status" value="1"/>
</dbReference>
<dbReference type="Pfam" id="PF02615">
    <property type="entry name" value="Ldh_2"/>
    <property type="match status" value="1"/>
</dbReference>
<dbReference type="EMBL" id="CABVHY010000014">
    <property type="protein sequence ID" value="VVO06739.1"/>
    <property type="molecule type" value="Genomic_DNA"/>
</dbReference>
<organism evidence="3 4">
    <name type="scientific">Pseudomonas fluorescens</name>
    <dbReference type="NCBI Taxonomy" id="294"/>
    <lineage>
        <taxon>Bacteria</taxon>
        <taxon>Pseudomonadati</taxon>
        <taxon>Pseudomonadota</taxon>
        <taxon>Gammaproteobacteria</taxon>
        <taxon>Pseudomonadales</taxon>
        <taxon>Pseudomonadaceae</taxon>
        <taxon>Pseudomonas</taxon>
    </lineage>
</organism>
<evidence type="ECO:0000256" key="2">
    <source>
        <dbReference type="ARBA" id="ARBA00023002"/>
    </source>
</evidence>
<dbReference type="Gene3D" id="1.10.1530.10">
    <property type="match status" value="1"/>
</dbReference>
<evidence type="ECO:0000313" key="4">
    <source>
        <dbReference type="Proteomes" id="UP000379480"/>
    </source>
</evidence>
<evidence type="ECO:0000313" key="3">
    <source>
        <dbReference type="EMBL" id="VVO06739.1"/>
    </source>
</evidence>
<dbReference type="InterPro" id="IPR003767">
    <property type="entry name" value="Malate/L-lactate_DH-like"/>
</dbReference>
<dbReference type="Proteomes" id="UP000379480">
    <property type="component" value="Unassembled WGS sequence"/>
</dbReference>
<dbReference type="Gene3D" id="3.30.1370.60">
    <property type="entry name" value="Hypothetical oxidoreductase yiak, domain 2"/>
    <property type="match status" value="1"/>
</dbReference>
<dbReference type="PANTHER" id="PTHR11091">
    <property type="entry name" value="OXIDOREDUCTASE-RELATED"/>
    <property type="match status" value="1"/>
</dbReference>
<name>A0A5E7CNY3_PSEFL</name>
<sequence length="355" mass="37309">MTDMPNPQRYDYQTLLGFIQQLFEKAGADSEVARTVTRVLLEGDLLGHHTHGVNLVSRYIAGVMAGDAQADGSKFEQLSASSVSGLFDGHYVLGPYCVSKALDFAVQAATAHGLGMAVVRRSSHIGCLAAYLKPITDQGLVAIIYSSDPSVASVSAHGGIDPIYTPNPIAAGIPTDGEPILLDVSMSTITLGLIGQCRQAGKKLPHPVLMSNSGQLTDDPEAFSTNPPGSILPLGGQAFGHKGFALGILVEALTSALAGHGRKDAPQQWGASVTVMAIDPEFFGGLESFTAETSFLSGLILESRAVDPQRPVRLPGQAGLKLREARLRDGLELPQAVLAELNRTAESLQLAPLAH</sequence>
<proteinExistence type="inferred from homology"/>
<protein>
    <submittedName>
        <fullName evidence="3">Hydroxycarboxylate dehydrogenase B</fullName>
        <ecNumber evidence="3">1.1.1.-</ecNumber>
    </submittedName>
</protein>
<dbReference type="EC" id="1.1.1.-" evidence="3"/>
<keyword evidence="2 3" id="KW-0560">Oxidoreductase</keyword>
<evidence type="ECO:0000256" key="1">
    <source>
        <dbReference type="ARBA" id="ARBA00006056"/>
    </source>
</evidence>
<reference evidence="3 4" key="1">
    <citation type="submission" date="2019-09" db="EMBL/GenBank/DDBJ databases">
        <authorList>
            <person name="Chandra G."/>
            <person name="Truman W A."/>
        </authorList>
    </citation>
    <scope>NUCLEOTIDE SEQUENCE [LARGE SCALE GENOMIC DNA]</scope>
    <source>
        <strain evidence="3">PS723</strain>
    </source>
</reference>
<dbReference type="PANTHER" id="PTHR11091:SF0">
    <property type="entry name" value="MALATE DEHYDROGENASE"/>
    <property type="match status" value="1"/>
</dbReference>